<dbReference type="EMBL" id="VXIV02000243">
    <property type="protein sequence ID" value="KAF6039532.1"/>
    <property type="molecule type" value="Genomic_DNA"/>
</dbReference>
<sequence length="123" mass="14264">MFDGKVTNIYLNIKLTYYSRSSSQYYLLMDSSDQRVCLLAAFLCCLITVSASKTQAPPLLFEDFEFRVESFRKSRQDVYLNTNQVVQPLSEEAYSRLIGIKQEVEQQTYASDEIESTKFIKVK</sequence>
<name>A0A7J7KMZ5_BUGNE</name>
<reference evidence="1" key="1">
    <citation type="submission" date="2020-06" db="EMBL/GenBank/DDBJ databases">
        <title>Draft genome of Bugula neritina, a colonial animal packing powerful symbionts and potential medicines.</title>
        <authorList>
            <person name="Rayko M."/>
        </authorList>
    </citation>
    <scope>NUCLEOTIDE SEQUENCE [LARGE SCALE GENOMIC DNA]</scope>
    <source>
        <strain evidence="1">Kwan_BN1</strain>
    </source>
</reference>
<accession>A0A7J7KMZ5</accession>
<organism evidence="1 2">
    <name type="scientific">Bugula neritina</name>
    <name type="common">Brown bryozoan</name>
    <name type="synonym">Sertularia neritina</name>
    <dbReference type="NCBI Taxonomy" id="10212"/>
    <lineage>
        <taxon>Eukaryota</taxon>
        <taxon>Metazoa</taxon>
        <taxon>Spiralia</taxon>
        <taxon>Lophotrochozoa</taxon>
        <taxon>Bryozoa</taxon>
        <taxon>Gymnolaemata</taxon>
        <taxon>Cheilostomatida</taxon>
        <taxon>Flustrina</taxon>
        <taxon>Buguloidea</taxon>
        <taxon>Bugulidae</taxon>
        <taxon>Bugula</taxon>
    </lineage>
</organism>
<proteinExistence type="predicted"/>
<dbReference type="Proteomes" id="UP000593567">
    <property type="component" value="Unassembled WGS sequence"/>
</dbReference>
<evidence type="ECO:0000313" key="1">
    <source>
        <dbReference type="EMBL" id="KAF6039532.1"/>
    </source>
</evidence>
<protein>
    <submittedName>
        <fullName evidence="1">Uncharacterized protein</fullName>
    </submittedName>
</protein>
<dbReference type="AlphaFoldDB" id="A0A7J7KMZ5"/>
<evidence type="ECO:0000313" key="2">
    <source>
        <dbReference type="Proteomes" id="UP000593567"/>
    </source>
</evidence>
<gene>
    <name evidence="1" type="ORF">EB796_002157</name>
</gene>
<keyword evidence="2" id="KW-1185">Reference proteome</keyword>
<comment type="caution">
    <text evidence="1">The sequence shown here is derived from an EMBL/GenBank/DDBJ whole genome shotgun (WGS) entry which is preliminary data.</text>
</comment>